<dbReference type="InterPro" id="IPR029058">
    <property type="entry name" value="AB_hydrolase_fold"/>
</dbReference>
<keyword evidence="3" id="KW-1185">Reference proteome</keyword>
<dbReference type="SUPFAM" id="SSF53474">
    <property type="entry name" value="alpha/beta-Hydrolases"/>
    <property type="match status" value="1"/>
</dbReference>
<evidence type="ECO:0000259" key="1">
    <source>
        <dbReference type="Pfam" id="PF00561"/>
    </source>
</evidence>
<evidence type="ECO:0000313" key="3">
    <source>
        <dbReference type="Proteomes" id="UP000035444"/>
    </source>
</evidence>
<dbReference type="EMBL" id="LAQL01000007">
    <property type="protein sequence ID" value="KLN60568.1"/>
    <property type="molecule type" value="Genomic_DNA"/>
</dbReference>
<dbReference type="PRINTS" id="PR00111">
    <property type="entry name" value="ABHYDROLASE"/>
</dbReference>
<dbReference type="InterPro" id="IPR000073">
    <property type="entry name" value="AB_hydrolase_1"/>
</dbReference>
<reference evidence="2 3" key="1">
    <citation type="submission" date="2015-03" db="EMBL/GenBank/DDBJ databases">
        <title>Genome Sequence of Kiloniella spongiae MEBiC09566, isolated from a marine sponge.</title>
        <authorList>
            <person name="Shao Z."/>
            <person name="Wang L."/>
            <person name="Li X."/>
        </authorList>
    </citation>
    <scope>NUCLEOTIDE SEQUENCE [LARGE SCALE GENOMIC DNA]</scope>
    <source>
        <strain evidence="2 3">MEBiC09566</strain>
    </source>
</reference>
<dbReference type="Proteomes" id="UP000035444">
    <property type="component" value="Unassembled WGS sequence"/>
</dbReference>
<name>A0A0H2MDX4_9PROT</name>
<sequence>MTTRLRLRTDQIVSYLDQGTGSPLILIHGVGMQHQAWSPQIEAFSQTHRVIAIDLPGHGESTPLEKGSELPDFVQWLHDFIIALNCGPANIAGHSMGALIAGGYVSEHPESVNRVALLNGVYKRTETAQKAVLTRADEIANGGIDLKGPLARWFTESPTDLIAKEKTERWLSQMNQQSYAITYRAFARGDATYTDSWEKVKCPALFLTGDGDPNSTPEMSRTMAEQAPRGHLCIIKGHKHMANLTAADTVNDALTDWLNQPVCHHRSS</sequence>
<dbReference type="PANTHER" id="PTHR43798">
    <property type="entry name" value="MONOACYLGLYCEROL LIPASE"/>
    <property type="match status" value="1"/>
</dbReference>
<gene>
    <name evidence="2" type="ORF">WH96_11410</name>
</gene>
<dbReference type="InterPro" id="IPR050266">
    <property type="entry name" value="AB_hydrolase_sf"/>
</dbReference>
<organism evidence="2 3">
    <name type="scientific">Kiloniella spongiae</name>
    <dbReference type="NCBI Taxonomy" id="1489064"/>
    <lineage>
        <taxon>Bacteria</taxon>
        <taxon>Pseudomonadati</taxon>
        <taxon>Pseudomonadota</taxon>
        <taxon>Alphaproteobacteria</taxon>
        <taxon>Rhodospirillales</taxon>
        <taxon>Kiloniellaceae</taxon>
        <taxon>Kiloniella</taxon>
    </lineage>
</organism>
<accession>A0A0H2MDX4</accession>
<evidence type="ECO:0000313" key="2">
    <source>
        <dbReference type="EMBL" id="KLN60568.1"/>
    </source>
</evidence>
<dbReference type="STRING" id="1489064.WH96_11410"/>
<dbReference type="AlphaFoldDB" id="A0A0H2MDX4"/>
<dbReference type="Pfam" id="PF00561">
    <property type="entry name" value="Abhydrolase_1"/>
    <property type="match status" value="1"/>
</dbReference>
<dbReference type="Gene3D" id="3.40.50.1820">
    <property type="entry name" value="alpha/beta hydrolase"/>
    <property type="match status" value="1"/>
</dbReference>
<comment type="caution">
    <text evidence="2">The sequence shown here is derived from an EMBL/GenBank/DDBJ whole genome shotgun (WGS) entry which is preliminary data.</text>
</comment>
<proteinExistence type="predicted"/>
<dbReference type="OrthoDB" id="9804723at2"/>
<feature type="domain" description="AB hydrolase-1" evidence="1">
    <location>
        <begin position="23"/>
        <end position="245"/>
    </location>
</feature>
<protein>
    <recommendedName>
        <fullName evidence="1">AB hydrolase-1 domain-containing protein</fullName>
    </recommendedName>
</protein>